<evidence type="ECO:0000313" key="2">
    <source>
        <dbReference type="EMBL" id="SUA44372.1"/>
    </source>
</evidence>
<dbReference type="RefSeq" id="WP_107928528.1">
    <property type="nucleotide sequence ID" value="NZ_UGRS01000002.1"/>
</dbReference>
<protein>
    <submittedName>
        <fullName evidence="2">Domain of uncharacterized function (DUF1837)</fullName>
    </submittedName>
</protein>
<proteinExistence type="predicted"/>
<evidence type="ECO:0000313" key="3">
    <source>
        <dbReference type="Proteomes" id="UP000254055"/>
    </source>
</evidence>
<reference evidence="2 3" key="1">
    <citation type="submission" date="2018-06" db="EMBL/GenBank/DDBJ databases">
        <authorList>
            <consortium name="Pathogen Informatics"/>
            <person name="Doyle S."/>
        </authorList>
    </citation>
    <scope>NUCLEOTIDE SEQUENCE [LARGE SCALE GENOMIC DNA]</scope>
    <source>
        <strain evidence="2 3">NCTC12229</strain>
    </source>
</reference>
<dbReference type="EMBL" id="UGRS01000002">
    <property type="protein sequence ID" value="SUA44372.1"/>
    <property type="molecule type" value="Genomic_DNA"/>
</dbReference>
<feature type="domain" description="Anti-bacteriophage protein A/HamA C-terminal" evidence="1">
    <location>
        <begin position="10"/>
        <end position="304"/>
    </location>
</feature>
<dbReference type="Pfam" id="PF08878">
    <property type="entry name" value="HamA"/>
    <property type="match status" value="1"/>
</dbReference>
<evidence type="ECO:0000259" key="1">
    <source>
        <dbReference type="Pfam" id="PF08878"/>
    </source>
</evidence>
<gene>
    <name evidence="2" type="ORF">NCTC12229_01863</name>
</gene>
<sequence length="311" mass="36975">MFRSDEVIKEEVFHDSVHAYFVGYSMDKKYRWDDLARVIIRALPEFAYGIHLGTSTDNSLIMDRLREAAKALYQIKSFSDIADKIQKEEIGLDDEIEDKYLRRGEFGELILHLLLRDRFKTIPLVSKIYFKDSLGHTVHGFDCVHIEPESRTLWLGESKLYIDPLRGISALIKDLDEHLNCEFLEKEFNLISKKVHGIDSKADEYNELIRDRDYWIRLLTSTDYKNTIKHLKIPLICTYTSDIFSRYDDEENEDFKVEYKEKIEFLKRYFQNNLKHEWKDKVEIILILFPVLDKNELVKILHTKIKNIQSL</sequence>
<dbReference type="AlphaFoldDB" id="A0A378WU17"/>
<name>A0A378WU17_9NEIS</name>
<dbReference type="Proteomes" id="UP000254055">
    <property type="component" value="Unassembled WGS sequence"/>
</dbReference>
<dbReference type="OrthoDB" id="785623at2"/>
<organism evidence="2 3">
    <name type="scientific">Neisseria zoodegmatis</name>
    <dbReference type="NCBI Taxonomy" id="326523"/>
    <lineage>
        <taxon>Bacteria</taxon>
        <taxon>Pseudomonadati</taxon>
        <taxon>Pseudomonadota</taxon>
        <taxon>Betaproteobacteria</taxon>
        <taxon>Neisseriales</taxon>
        <taxon>Neisseriaceae</taxon>
        <taxon>Neisseria</taxon>
    </lineage>
</organism>
<accession>A0A378WU17</accession>
<dbReference type="InterPro" id="IPR014976">
    <property type="entry name" value="AbpA_HamA_C"/>
</dbReference>